<name>A0A1C7LZS1_GRIFR</name>
<protein>
    <submittedName>
        <fullName evidence="2">Uncharacterized protein</fullName>
    </submittedName>
</protein>
<dbReference type="AlphaFoldDB" id="A0A1C7LZS1"/>
<organism evidence="2 3">
    <name type="scientific">Grifola frondosa</name>
    <name type="common">Maitake</name>
    <name type="synonym">Polyporus frondosus</name>
    <dbReference type="NCBI Taxonomy" id="5627"/>
    <lineage>
        <taxon>Eukaryota</taxon>
        <taxon>Fungi</taxon>
        <taxon>Dikarya</taxon>
        <taxon>Basidiomycota</taxon>
        <taxon>Agaricomycotina</taxon>
        <taxon>Agaricomycetes</taxon>
        <taxon>Polyporales</taxon>
        <taxon>Grifolaceae</taxon>
        <taxon>Grifola</taxon>
    </lineage>
</organism>
<keyword evidence="3" id="KW-1185">Reference proteome</keyword>
<evidence type="ECO:0000256" key="1">
    <source>
        <dbReference type="SAM" id="MobiDB-lite"/>
    </source>
</evidence>
<dbReference type="EMBL" id="LUGG01000015">
    <property type="protein sequence ID" value="OBZ69978.1"/>
    <property type="molecule type" value="Genomic_DNA"/>
</dbReference>
<dbReference type="Proteomes" id="UP000092993">
    <property type="component" value="Unassembled WGS sequence"/>
</dbReference>
<feature type="region of interest" description="Disordered" evidence="1">
    <location>
        <begin position="1"/>
        <end position="82"/>
    </location>
</feature>
<comment type="caution">
    <text evidence="2">The sequence shown here is derived from an EMBL/GenBank/DDBJ whole genome shotgun (WGS) entry which is preliminary data.</text>
</comment>
<gene>
    <name evidence="2" type="ORF">A0H81_10062</name>
</gene>
<reference evidence="2 3" key="1">
    <citation type="submission" date="2016-03" db="EMBL/GenBank/DDBJ databases">
        <title>Whole genome sequencing of Grifola frondosa 9006-11.</title>
        <authorList>
            <person name="Min B."/>
            <person name="Park H."/>
            <person name="Kim J.-G."/>
            <person name="Cho H."/>
            <person name="Oh Y.-L."/>
            <person name="Kong W.-S."/>
            <person name="Choi I.-G."/>
        </authorList>
    </citation>
    <scope>NUCLEOTIDE SEQUENCE [LARGE SCALE GENOMIC DNA]</scope>
    <source>
        <strain evidence="2 3">9006-11</strain>
    </source>
</reference>
<sequence length="169" mass="18520">MDAASSRRRQSHQDASVIVLSSDEDGPALLKKKAVRSKKPRTRCGKSKAPVLSMDVIEITSSEDDLPNESKSSSGLVDALQQQLAEAQAENGKLRKSAEVGLQQLAEAQAENGRLRESAEVGLQQLVEAQAENGRLHKSAEVGLYPHDFWTIILTDIKSILEFRKRITS</sequence>
<feature type="compositionally biased region" description="Basic residues" evidence="1">
    <location>
        <begin position="1"/>
        <end position="10"/>
    </location>
</feature>
<feature type="compositionally biased region" description="Basic residues" evidence="1">
    <location>
        <begin position="30"/>
        <end position="46"/>
    </location>
</feature>
<evidence type="ECO:0000313" key="2">
    <source>
        <dbReference type="EMBL" id="OBZ69978.1"/>
    </source>
</evidence>
<accession>A0A1C7LZS1</accession>
<proteinExistence type="predicted"/>
<evidence type="ECO:0000313" key="3">
    <source>
        <dbReference type="Proteomes" id="UP000092993"/>
    </source>
</evidence>